<dbReference type="PANTHER" id="PTHR43534">
    <property type="entry name" value="MIND SUPERFAMILY P-LOOP ATPASE CONTAINING AN INSERTED FERREDOXIN DOMAIN"/>
    <property type="match status" value="1"/>
</dbReference>
<dbReference type="PROSITE" id="PS00198">
    <property type="entry name" value="4FE4S_FER_1"/>
    <property type="match status" value="1"/>
</dbReference>
<protein>
    <submittedName>
        <fullName evidence="2">Cobyrinic acid ac-diamide synthase</fullName>
    </submittedName>
</protein>
<dbReference type="Pfam" id="PF00037">
    <property type="entry name" value="Fer4"/>
    <property type="match status" value="3"/>
</dbReference>
<dbReference type="InterPro" id="IPR017896">
    <property type="entry name" value="4Fe4S_Fe-S-bd"/>
</dbReference>
<sequence>MDIVIASGKGGTGKTLIATNLAVTLKNMDRNVTYLDCDVEEPDGHLFLKPEDVEEKEITLFSPDGVDQDKCINCGKCVEACSYNAIAMVNEDVLFFPELCHICGACSIVCPTDAIIEREKKIGDLKKGRYGEIDIRYATLETGEGGMSPRLIKAVKDERGDGINILDSPPGTACPAVESIAGADLAVLVADPTPFGLNDLKLSVDMCRSVGIEPVVIVNRAEYRDDSLMDYCDEEGLEIIGEIPDDRSIAEIYSDGDIIVDRSEKYNDLFRGLAENILEAGRKDRSMDPIELAEYDDQEIRSSGLKQDASSNVSSDRKELVIISGKGGTGKTSLTAAFASLADNPVISDCDVDAADLHLLTDPEIKERGLFSGGYEASIIQDKCTSCGKCYEECRFDAIHKEEDEDGKLGYNIDALECEGCGVCDIVCQEDAIELNEAINGEWYVSDTRFGDMSHAKLGMAEENTGRLVTLVRENAEVSGDEASELSLIDGAPGTGCPVIASLTGSDFALVVTEPTVSGIHDMKRVLDVADHFGIDSGIVVNKSDLNKDMTQKIKNIAVERGIDVLGEIPYDNVFTEAQMERKTVIEYSDDNTSDAIRNIWNKVRRDILEKDQD</sequence>
<dbReference type="InterPro" id="IPR027417">
    <property type="entry name" value="P-loop_NTPase"/>
</dbReference>
<dbReference type="SUPFAM" id="SSF54862">
    <property type="entry name" value="4Fe-4S ferredoxins"/>
    <property type="match status" value="1"/>
</dbReference>
<dbReference type="Gene3D" id="3.30.70.20">
    <property type="match status" value="2"/>
</dbReference>
<dbReference type="EMBL" id="JX684080">
    <property type="protein sequence ID" value="AGF93055.1"/>
    <property type="molecule type" value="Genomic_DNA"/>
</dbReference>
<proteinExistence type="predicted"/>
<dbReference type="InterPro" id="IPR017900">
    <property type="entry name" value="4Fe4S_Fe_S_CS"/>
</dbReference>
<feature type="domain" description="4Fe-4S ferredoxin-type" evidence="1">
    <location>
        <begin position="93"/>
        <end position="120"/>
    </location>
</feature>
<organism evidence="2">
    <name type="scientific">uncultured organism</name>
    <dbReference type="NCBI Taxonomy" id="155900"/>
    <lineage>
        <taxon>unclassified sequences</taxon>
        <taxon>environmental samples</taxon>
    </lineage>
</organism>
<evidence type="ECO:0000259" key="1">
    <source>
        <dbReference type="PROSITE" id="PS51379"/>
    </source>
</evidence>
<evidence type="ECO:0000313" key="2">
    <source>
        <dbReference type="EMBL" id="AGF93055.1"/>
    </source>
</evidence>
<gene>
    <name evidence="2" type="ORF">FLSS-8_0025</name>
</gene>
<name>M1PPM3_9ZZZZ</name>
<dbReference type="Pfam" id="PF01656">
    <property type="entry name" value="CbiA"/>
    <property type="match status" value="2"/>
</dbReference>
<dbReference type="CDD" id="cd03110">
    <property type="entry name" value="SIMIBI_bact_arch"/>
    <property type="match status" value="1"/>
</dbReference>
<dbReference type="Gene3D" id="3.40.50.300">
    <property type="entry name" value="P-loop containing nucleotide triphosphate hydrolases"/>
    <property type="match status" value="2"/>
</dbReference>
<dbReference type="PROSITE" id="PS51379">
    <property type="entry name" value="4FE4S_FER_2"/>
    <property type="match status" value="4"/>
</dbReference>
<feature type="domain" description="4Fe-4S ferredoxin-type" evidence="1">
    <location>
        <begin position="61"/>
        <end position="91"/>
    </location>
</feature>
<reference evidence="2" key="1">
    <citation type="journal article" date="2013" name="Syst. Appl. Microbiol.">
        <title>New insights into the archaeal diversity of a hypersaline microbial mat obtained by a metagenomic approach.</title>
        <authorList>
            <person name="Lopez-Lopez A."/>
            <person name="Richter M."/>
            <person name="Pena A."/>
            <person name="Tamames J."/>
            <person name="Rossello-Mora R."/>
        </authorList>
    </citation>
    <scope>NUCLEOTIDE SEQUENCE</scope>
</reference>
<accession>M1PPM3</accession>
<dbReference type="PANTHER" id="PTHR43534:SF1">
    <property type="entry name" value="4FE-4S CLUSTER CONTAINING PARA FAMILY ATPASE PROTEIN"/>
    <property type="match status" value="1"/>
</dbReference>
<dbReference type="SUPFAM" id="SSF52540">
    <property type="entry name" value="P-loop containing nucleoside triphosphate hydrolases"/>
    <property type="match status" value="2"/>
</dbReference>
<feature type="domain" description="4Fe-4S ferredoxin-type" evidence="1">
    <location>
        <begin position="375"/>
        <end position="404"/>
    </location>
</feature>
<feature type="domain" description="4Fe-4S ferredoxin-type" evidence="1">
    <location>
        <begin position="409"/>
        <end position="438"/>
    </location>
</feature>
<dbReference type="AlphaFoldDB" id="M1PPM3"/>
<dbReference type="InterPro" id="IPR002586">
    <property type="entry name" value="CobQ/CobB/MinD/ParA_Nub-bd_dom"/>
</dbReference>